<dbReference type="PANTHER" id="PTHR10353">
    <property type="entry name" value="GLYCOSYL HYDROLASE"/>
    <property type="match status" value="1"/>
</dbReference>
<reference evidence="6 9" key="1">
    <citation type="submission" date="2019-10" db="EMBL/GenBank/DDBJ databases">
        <title>Comparative genomics of sulfur disproportionating microorganisms.</title>
        <authorList>
            <person name="Ward L.M."/>
            <person name="Bertran E."/>
            <person name="Johnston D."/>
        </authorList>
    </citation>
    <scope>NUCLEOTIDE SEQUENCE [LARGE SCALE GENOMIC DNA]</scope>
    <source>
        <strain evidence="6 9">DSM 3772</strain>
    </source>
</reference>
<evidence type="ECO:0000256" key="5">
    <source>
        <dbReference type="RuleBase" id="RU003690"/>
    </source>
</evidence>
<dbReference type="Pfam" id="PF00232">
    <property type="entry name" value="Glyco_hydro_1"/>
    <property type="match status" value="2"/>
</dbReference>
<dbReference type="PRINTS" id="PR00131">
    <property type="entry name" value="GLHYDRLASE1"/>
</dbReference>
<evidence type="ECO:0000313" key="9">
    <source>
        <dbReference type="Proteomes" id="UP000474054"/>
    </source>
</evidence>
<comment type="similarity">
    <text evidence="1 5">Belongs to the glycosyl hydrolase 1 family.</text>
</comment>
<evidence type="ECO:0000313" key="6">
    <source>
        <dbReference type="EMBL" id="MQL54227.1"/>
    </source>
</evidence>
<dbReference type="AlphaFoldDB" id="A0A650CX77"/>
<keyword evidence="3" id="KW-0326">Glycosidase</keyword>
<proteinExistence type="inferred from homology"/>
<dbReference type="InterPro" id="IPR001360">
    <property type="entry name" value="Glyco_hydro_1"/>
</dbReference>
<organism evidence="7 8">
    <name type="scientific">Acidianus ambivalens</name>
    <name type="common">Desulfurolobus ambivalens</name>
    <dbReference type="NCBI Taxonomy" id="2283"/>
    <lineage>
        <taxon>Archaea</taxon>
        <taxon>Thermoproteota</taxon>
        <taxon>Thermoprotei</taxon>
        <taxon>Sulfolobales</taxon>
        <taxon>Sulfolobaceae</taxon>
        <taxon>Acidianus</taxon>
    </lineage>
</organism>
<evidence type="ECO:0000256" key="1">
    <source>
        <dbReference type="ARBA" id="ARBA00010838"/>
    </source>
</evidence>
<dbReference type="InterPro" id="IPR017853">
    <property type="entry name" value="GH"/>
</dbReference>
<dbReference type="Gene3D" id="3.20.20.80">
    <property type="entry name" value="Glycosidases"/>
    <property type="match status" value="1"/>
</dbReference>
<name>A0A650CX77_ACIAM</name>
<evidence type="ECO:0000256" key="2">
    <source>
        <dbReference type="ARBA" id="ARBA00022801"/>
    </source>
</evidence>
<evidence type="ECO:0000313" key="7">
    <source>
        <dbReference type="EMBL" id="QGR22057.1"/>
    </source>
</evidence>
<dbReference type="EMBL" id="CP045482">
    <property type="protein sequence ID" value="QGR22057.1"/>
    <property type="molecule type" value="Genomic_DNA"/>
</dbReference>
<keyword evidence="2 7" id="KW-0378">Hydrolase</keyword>
<evidence type="ECO:0000313" key="8">
    <source>
        <dbReference type="Proteomes" id="UP000426328"/>
    </source>
</evidence>
<reference evidence="7 8" key="2">
    <citation type="submission" date="2019-10" db="EMBL/GenBank/DDBJ databases">
        <title>Genome Sequences from Six Type Strain Members of the Archaeal Family Sulfolobaceae: Acidianus ambivalens, Acidianus infernus, Metallosphaera prunae, Stygiolobus azoricus, Sulfolobus metallicus, and Sulfurisphaera ohwakuensis.</title>
        <authorList>
            <person name="Counts J.A."/>
            <person name="Kelly R.M."/>
        </authorList>
    </citation>
    <scope>NUCLEOTIDE SEQUENCE [LARGE SCALE GENOMIC DNA]</scope>
    <source>
        <strain evidence="7 8">LEI 10</strain>
    </source>
</reference>
<dbReference type="Proteomes" id="UP000474054">
    <property type="component" value="Unassembled WGS sequence"/>
</dbReference>
<dbReference type="RefSeq" id="WP_152939120.1">
    <property type="nucleotide sequence ID" value="NZ_CP045482.1"/>
</dbReference>
<feature type="active site" description="Nucleophile" evidence="4">
    <location>
        <position position="308"/>
    </location>
</feature>
<dbReference type="GO" id="GO:0005975">
    <property type="term" value="P:carbohydrate metabolic process"/>
    <property type="evidence" value="ECO:0007669"/>
    <property type="project" value="InterPro"/>
</dbReference>
<dbReference type="GeneID" id="42779801"/>
<evidence type="ECO:0000256" key="3">
    <source>
        <dbReference type="ARBA" id="ARBA00023295"/>
    </source>
</evidence>
<gene>
    <name evidence="7" type="ORF">D1866_08655</name>
    <name evidence="6" type="ORF">GFB69_00100</name>
</gene>
<protein>
    <submittedName>
        <fullName evidence="7">Family 1 glycosylhydrolase</fullName>
    </submittedName>
</protein>
<dbReference type="KEGG" id="aamb:D1866_08655"/>
<evidence type="ECO:0000256" key="4">
    <source>
        <dbReference type="PROSITE-ProRule" id="PRU10055"/>
    </source>
</evidence>
<keyword evidence="8" id="KW-1185">Reference proteome</keyword>
<sequence length="382" mass="44373">MKFGFSISSFQFEELNQNSDWYLWLTDYVNLSSKKVVGELPTKNFYLSRYREVHSLAVNLNASIWRMNLSWGRLFPSKDKVSQEALSKYKEILKDLKDKGFEVILCLNHFDLPLWIHDPIVARDSLLTQGPLGWYSSSTVEEFVKFSRFIHDNFSEYADLWCTFNEPNLLVTFAYLQGIFPPGISSRKAYETSLNNVIRAHQEVYNELKGEKVGIVYNIPAVQGSSAVENEIFEFLRKIDFDWLGVNYYTRLVTDEKGIPLEGYGPFCQFGSREGRDVSDYGWEVYPEGLTDVLKKVSSFGKPILVTENGVADEKDKIRPRFIIDHVNAIKKSGVNVEAYMYWSLYDNFEWNFGYKMKFGLYDINLNPRPSAFIFKELLKII</sequence>
<dbReference type="PANTHER" id="PTHR10353:SF209">
    <property type="entry name" value="GALACTOLIPID GALACTOSYLTRANSFERASE SFR2, CHLOROPLASTIC"/>
    <property type="match status" value="1"/>
</dbReference>
<accession>A0A650CX77</accession>
<dbReference type="InterPro" id="IPR018120">
    <property type="entry name" value="Glyco_hydro_1_AS"/>
</dbReference>
<dbReference type="SUPFAM" id="SSF51445">
    <property type="entry name" value="(Trans)glycosidases"/>
    <property type="match status" value="1"/>
</dbReference>
<dbReference type="Proteomes" id="UP000426328">
    <property type="component" value="Chromosome"/>
</dbReference>
<dbReference type="EMBL" id="WHYS01000001">
    <property type="protein sequence ID" value="MQL54227.1"/>
    <property type="molecule type" value="Genomic_DNA"/>
</dbReference>
<dbReference type="GO" id="GO:0008422">
    <property type="term" value="F:beta-glucosidase activity"/>
    <property type="evidence" value="ECO:0007669"/>
    <property type="project" value="TreeGrafter"/>
</dbReference>
<dbReference type="PROSITE" id="PS00572">
    <property type="entry name" value="GLYCOSYL_HYDROL_F1_1"/>
    <property type="match status" value="1"/>
</dbReference>